<comment type="caution">
    <text evidence="1">The sequence shown here is derived from an EMBL/GenBank/DDBJ whole genome shotgun (WGS) entry which is preliminary data.</text>
</comment>
<sequence length="76" mass="8574">VSAGKIFAHFLSQRHQRKWEEISKCREIPSLPVRRTGARITAHDLTFAVIPHMWDDHCLRTCGARDGLTTHGAPGQ</sequence>
<dbReference type="EMBL" id="CATNWA010012395">
    <property type="protein sequence ID" value="CAI9563358.1"/>
    <property type="molecule type" value="Genomic_DNA"/>
</dbReference>
<name>A0ABN9CVF1_9NEOB</name>
<evidence type="ECO:0000313" key="2">
    <source>
        <dbReference type="Proteomes" id="UP001162483"/>
    </source>
</evidence>
<accession>A0ABN9CVF1</accession>
<organism evidence="1 2">
    <name type="scientific">Staurois parvus</name>
    <dbReference type="NCBI Taxonomy" id="386267"/>
    <lineage>
        <taxon>Eukaryota</taxon>
        <taxon>Metazoa</taxon>
        <taxon>Chordata</taxon>
        <taxon>Craniata</taxon>
        <taxon>Vertebrata</taxon>
        <taxon>Euteleostomi</taxon>
        <taxon>Amphibia</taxon>
        <taxon>Batrachia</taxon>
        <taxon>Anura</taxon>
        <taxon>Neobatrachia</taxon>
        <taxon>Ranoidea</taxon>
        <taxon>Ranidae</taxon>
        <taxon>Staurois</taxon>
    </lineage>
</organism>
<keyword evidence="2" id="KW-1185">Reference proteome</keyword>
<reference evidence="1" key="1">
    <citation type="submission" date="2023-05" db="EMBL/GenBank/DDBJ databases">
        <authorList>
            <person name="Stuckert A."/>
        </authorList>
    </citation>
    <scope>NUCLEOTIDE SEQUENCE</scope>
</reference>
<dbReference type="Proteomes" id="UP001162483">
    <property type="component" value="Unassembled WGS sequence"/>
</dbReference>
<evidence type="ECO:0000313" key="1">
    <source>
        <dbReference type="EMBL" id="CAI9563358.1"/>
    </source>
</evidence>
<feature type="non-terminal residue" evidence="1">
    <location>
        <position position="1"/>
    </location>
</feature>
<gene>
    <name evidence="1" type="ORF">SPARVUS_LOCUS5727500</name>
</gene>
<proteinExistence type="predicted"/>
<protein>
    <submittedName>
        <fullName evidence="1">Uncharacterized protein</fullName>
    </submittedName>
</protein>